<feature type="compositionally biased region" description="Basic and acidic residues" evidence="2">
    <location>
        <begin position="1"/>
        <end position="11"/>
    </location>
</feature>
<dbReference type="InterPro" id="IPR050729">
    <property type="entry name" value="Rho-GAP"/>
</dbReference>
<dbReference type="InterPro" id="IPR001849">
    <property type="entry name" value="PH_domain"/>
</dbReference>
<dbReference type="Pfam" id="PF00620">
    <property type="entry name" value="RhoGAP"/>
    <property type="match status" value="1"/>
</dbReference>
<gene>
    <name evidence="5" type="ORF">BGT96224V316_LOCUS5868</name>
</gene>
<name>A0A9X9MKK8_BLUGR</name>
<accession>A0A9X9MKK8</accession>
<feature type="region of interest" description="Disordered" evidence="2">
    <location>
        <begin position="1"/>
        <end position="104"/>
    </location>
</feature>
<dbReference type="PROSITE" id="PS50003">
    <property type="entry name" value="PH_DOMAIN"/>
    <property type="match status" value="1"/>
</dbReference>
<evidence type="ECO:0000313" key="5">
    <source>
        <dbReference type="EMBL" id="VDB90815.1"/>
    </source>
</evidence>
<dbReference type="SMART" id="SM00324">
    <property type="entry name" value="RhoGAP"/>
    <property type="match status" value="1"/>
</dbReference>
<dbReference type="GO" id="GO:0005938">
    <property type="term" value="C:cell cortex"/>
    <property type="evidence" value="ECO:0007669"/>
    <property type="project" value="UniProtKB-ARBA"/>
</dbReference>
<feature type="compositionally biased region" description="Low complexity" evidence="2">
    <location>
        <begin position="595"/>
        <end position="607"/>
    </location>
</feature>
<feature type="compositionally biased region" description="Polar residues" evidence="2">
    <location>
        <begin position="1337"/>
        <end position="1359"/>
    </location>
</feature>
<feature type="region of interest" description="Disordered" evidence="2">
    <location>
        <begin position="903"/>
        <end position="947"/>
    </location>
</feature>
<feature type="compositionally biased region" description="Polar residues" evidence="2">
    <location>
        <begin position="36"/>
        <end position="46"/>
    </location>
</feature>
<dbReference type="Proteomes" id="UP000324639">
    <property type="component" value="Chromosome Bgt_-08"/>
</dbReference>
<organism evidence="5 6">
    <name type="scientific">Blumeria graminis f. sp. tritici</name>
    <dbReference type="NCBI Taxonomy" id="62690"/>
    <lineage>
        <taxon>Eukaryota</taxon>
        <taxon>Fungi</taxon>
        <taxon>Dikarya</taxon>
        <taxon>Ascomycota</taxon>
        <taxon>Pezizomycotina</taxon>
        <taxon>Leotiomycetes</taxon>
        <taxon>Erysiphales</taxon>
        <taxon>Erysiphaceae</taxon>
        <taxon>Blumeria</taxon>
    </lineage>
</organism>
<dbReference type="CDD" id="cd13277">
    <property type="entry name" value="PH_Bem3"/>
    <property type="match status" value="1"/>
</dbReference>
<dbReference type="GO" id="GO:0007165">
    <property type="term" value="P:signal transduction"/>
    <property type="evidence" value="ECO:0007669"/>
    <property type="project" value="InterPro"/>
</dbReference>
<evidence type="ECO:0000256" key="2">
    <source>
        <dbReference type="SAM" id="MobiDB-lite"/>
    </source>
</evidence>
<feature type="compositionally biased region" description="Polar residues" evidence="2">
    <location>
        <begin position="906"/>
        <end position="924"/>
    </location>
</feature>
<protein>
    <submittedName>
        <fullName evidence="5">Bgt-60044</fullName>
    </submittedName>
</protein>
<feature type="region of interest" description="Disordered" evidence="2">
    <location>
        <begin position="362"/>
        <end position="391"/>
    </location>
</feature>
<feature type="compositionally biased region" description="Polar residues" evidence="2">
    <location>
        <begin position="455"/>
        <end position="492"/>
    </location>
</feature>
<feature type="compositionally biased region" description="Polar residues" evidence="2">
    <location>
        <begin position="1274"/>
        <end position="1284"/>
    </location>
</feature>
<dbReference type="Gene3D" id="1.10.555.10">
    <property type="entry name" value="Rho GTPase activation protein"/>
    <property type="match status" value="1"/>
</dbReference>
<dbReference type="FunFam" id="2.30.29.30:FF:000452">
    <property type="entry name" value="Rho GTPase activator (Bem3)"/>
    <property type="match status" value="1"/>
</dbReference>
<dbReference type="GO" id="GO:0005096">
    <property type="term" value="F:GTPase activator activity"/>
    <property type="evidence" value="ECO:0007669"/>
    <property type="project" value="UniProtKB-KW"/>
</dbReference>
<feature type="compositionally biased region" description="Basic residues" evidence="2">
    <location>
        <begin position="53"/>
        <end position="62"/>
    </location>
</feature>
<dbReference type="InterPro" id="IPR011993">
    <property type="entry name" value="PH-like_dom_sf"/>
</dbReference>
<feature type="compositionally biased region" description="Basic and acidic residues" evidence="2">
    <location>
        <begin position="440"/>
        <end position="454"/>
    </location>
</feature>
<feature type="region of interest" description="Disordered" evidence="2">
    <location>
        <begin position="1263"/>
        <end position="1368"/>
    </location>
</feature>
<evidence type="ECO:0000313" key="6">
    <source>
        <dbReference type="Proteomes" id="UP000324639"/>
    </source>
</evidence>
<evidence type="ECO:0000256" key="1">
    <source>
        <dbReference type="ARBA" id="ARBA00022468"/>
    </source>
</evidence>
<feature type="compositionally biased region" description="Polar residues" evidence="2">
    <location>
        <begin position="517"/>
        <end position="531"/>
    </location>
</feature>
<keyword evidence="6" id="KW-1185">Reference proteome</keyword>
<feature type="compositionally biased region" description="Pro residues" evidence="2">
    <location>
        <begin position="1287"/>
        <end position="1298"/>
    </location>
</feature>
<dbReference type="InterPro" id="IPR008936">
    <property type="entry name" value="Rho_GTPase_activation_prot"/>
</dbReference>
<reference evidence="5 6" key="1">
    <citation type="submission" date="2018-08" db="EMBL/GenBank/DDBJ databases">
        <authorList>
            <person name="Muller C M."/>
        </authorList>
    </citation>
    <scope>NUCLEOTIDE SEQUENCE [LARGE SCALE GENOMIC DNA]</scope>
</reference>
<keyword evidence="1" id="KW-0343">GTPase activation</keyword>
<dbReference type="InterPro" id="IPR036871">
    <property type="entry name" value="PX_dom_sf"/>
</dbReference>
<evidence type="ECO:0000259" key="4">
    <source>
        <dbReference type="PROSITE" id="PS50238"/>
    </source>
</evidence>
<feature type="region of interest" description="Disordered" evidence="2">
    <location>
        <begin position="959"/>
        <end position="984"/>
    </location>
</feature>
<dbReference type="GO" id="GO:0035091">
    <property type="term" value="F:phosphatidylinositol binding"/>
    <property type="evidence" value="ECO:0007669"/>
    <property type="project" value="InterPro"/>
</dbReference>
<feature type="compositionally biased region" description="Polar residues" evidence="2">
    <location>
        <begin position="63"/>
        <end position="80"/>
    </location>
</feature>
<feature type="compositionally biased region" description="Low complexity" evidence="2">
    <location>
        <begin position="165"/>
        <end position="181"/>
    </location>
</feature>
<dbReference type="PROSITE" id="PS50238">
    <property type="entry name" value="RHOGAP"/>
    <property type="match status" value="1"/>
</dbReference>
<dbReference type="PANTHER" id="PTHR23176">
    <property type="entry name" value="RHO/RAC/CDC GTPASE-ACTIVATING PROTEIN"/>
    <property type="match status" value="1"/>
</dbReference>
<feature type="domain" description="Rho-GAP" evidence="4">
    <location>
        <begin position="1071"/>
        <end position="1265"/>
    </location>
</feature>
<evidence type="ECO:0000259" key="3">
    <source>
        <dbReference type="PROSITE" id="PS50003"/>
    </source>
</evidence>
<dbReference type="Pfam" id="PF00169">
    <property type="entry name" value="PH"/>
    <property type="match status" value="1"/>
</dbReference>
<dbReference type="InterPro" id="IPR000198">
    <property type="entry name" value="RhoGAP_dom"/>
</dbReference>
<dbReference type="SMART" id="SM00233">
    <property type="entry name" value="PH"/>
    <property type="match status" value="1"/>
</dbReference>
<sequence>MSQVLRYEESSSRIPPLSSQYMDLADPSIKLEKRSQSTSSITQPSHQGPHYAKASRTHHHTSRNISNPSRPLTEYISTSENVHRPPEPSRGLSDQPRHSNNIHPPYLPTVIRRHSSPPPNQMNVALRSVSDSVVRETPKEFHLQSAGLEEISSRKPTEMLRPAPSTGSMESASSSVSSSPSHHLNDASTPEIANLVAAAGSAEAVIEYLLKEKKSQTAQNTQLWRLVDKQRAMILGLNKDLERALKDKEHYRKKTKALLADMLGLHKDRHLVPNNMDSPNEDRTRRISVENFKINAFKEDKTTDLDSPINVVLAPYPVTPSASRFDSSVSSNLFEPEQHMPPTLVDELKDLEEFTPSFIHALTRDESPEFLPPEKYLPTSQPPNLPLPNIPTAKELPLQTILSEKGDHQQRRSPPLPIHLENPGTSVTQRDVHPDRRRPAKPDHESETFSKDDTLTNMETSRSTASDNSSLTAPEQHMETNTKLGDSNINTKANKHIRQPSSPRIAALRTTPRPSRDTSSPTNCINQIPTVNSPPPSPLIVFQVPQYTSDVPLQGNHQSVPFPPSTPTSLSSSGSIRAQFQKSPKPPLITKSEQDSGSSSDDNLLSPDTHDPRRDGIYRGLVTEEFPELLLPPKALNLVDVKVASSRLKPSRASIMSSKSFEEDPVFTLALFARSNGKELWRIEKDLQSLLVLDQALKQSSTVRAPEKSLFNGHAPAKVDARRIALNAYFEKLLECQHAATSALEICKYLSSNVIEANTKDLNPAPSFGLATSGYVSNELMRMPRKRGYLTKRGKNFGGWKARYFVLGGPILRYYDSPNGQNLGTIKLPNAQIGKQSQPSAKNLTLRADSDESENQYRHAFLILEPKKKDSSSLVRHVLCAESDAERDEWVEALCQYIGFKEPEENNSQLPPTGKIGTSTSSNSSDKRLKKNDSNSQDQAFDSSGDSLLGVSYENTKVGNKPFLGRKKDSNGIGPAPGAMGRESPIPAQKLVAKPTPTPKAVSSSQENNIGRHLENSVSLSDEKIKLRKRSFFGFGHKVREQAETIEIDPNKYLTQMVLEPRGPIRHVFGASLMDAVKYSHPVNVKVGLPAVVYRCVEYLDANNACGEEGIFRLSGSNVVIKQLRERFNTEGDVNLVTDEQYYDIHAVASLLKLYLRELPTTILTMQLHLQFVAVTEVSDVNDRISVVNQLVHQLPQENYILLRYMLSFLNKIISHANVNKMTVRNVGIVFSPTLNIPASLFSLFLQQYTKIFDDQLSQNQDQNIAVPNPKGSPENTKAPSRQGTSPSPPNTRRPPFPMSKLQYSSNANNEEVQNSHLSSGNGATIDQESRKERTTTKAIATSDNPTVNKSNRQYSPVNPSEKARRRDSSMFGINMAGLGQRRASISKSGSLRRQLHFSTYLLR</sequence>
<dbReference type="PANTHER" id="PTHR23176:SF129">
    <property type="entry name" value="RHO GTPASE ACTIVATING PROTEIN AT 16F, ISOFORM E-RELATED"/>
    <property type="match status" value="1"/>
</dbReference>
<dbReference type="Gene3D" id="3.30.1520.10">
    <property type="entry name" value="Phox-like domain"/>
    <property type="match status" value="1"/>
</dbReference>
<dbReference type="CDD" id="cd06093">
    <property type="entry name" value="PX_domain"/>
    <property type="match status" value="1"/>
</dbReference>
<dbReference type="SUPFAM" id="SSF48350">
    <property type="entry name" value="GTPase activation domain, GAP"/>
    <property type="match status" value="1"/>
</dbReference>
<dbReference type="SUPFAM" id="SSF50729">
    <property type="entry name" value="PH domain-like"/>
    <property type="match status" value="1"/>
</dbReference>
<feature type="compositionally biased region" description="Polar residues" evidence="2">
    <location>
        <begin position="1302"/>
        <end position="1327"/>
    </location>
</feature>
<dbReference type="EMBL" id="LR026991">
    <property type="protein sequence ID" value="VDB90815.1"/>
    <property type="molecule type" value="Genomic_DNA"/>
</dbReference>
<feature type="region of interest" description="Disordered" evidence="2">
    <location>
        <begin position="144"/>
        <end position="187"/>
    </location>
</feature>
<dbReference type="Gene3D" id="2.30.29.30">
    <property type="entry name" value="Pleckstrin-homology domain (PH domain)/Phosphotyrosine-binding domain (PTB)"/>
    <property type="match status" value="1"/>
</dbReference>
<proteinExistence type="predicted"/>
<feature type="compositionally biased region" description="Pro residues" evidence="2">
    <location>
        <begin position="380"/>
        <end position="389"/>
    </location>
</feature>
<feature type="domain" description="PH" evidence="3">
    <location>
        <begin position="783"/>
        <end position="899"/>
    </location>
</feature>
<feature type="region of interest" description="Disordered" evidence="2">
    <location>
        <begin position="405"/>
        <end position="615"/>
    </location>
</feature>
<feature type="compositionally biased region" description="Polar residues" evidence="2">
    <location>
        <begin position="545"/>
        <end position="558"/>
    </location>
</feature>
<feature type="compositionally biased region" description="Polar residues" evidence="2">
    <location>
        <begin position="934"/>
        <end position="946"/>
    </location>
</feature>